<comment type="caution">
    <text evidence="1">The sequence shown here is derived from an EMBL/GenBank/DDBJ whole genome shotgun (WGS) entry which is preliminary data.</text>
</comment>
<reference evidence="1" key="1">
    <citation type="journal article" date="2020" name="bioRxiv">
        <title>Whole genome comparisons of ergot fungi reveals the divergence and evolution of species within the genus Claviceps are the result of varying mechanisms driving genome evolution and host range expansion.</title>
        <authorList>
            <person name="Wyka S.A."/>
            <person name="Mondo S.J."/>
            <person name="Liu M."/>
            <person name="Dettman J."/>
            <person name="Nalam V."/>
            <person name="Broders K.D."/>
        </authorList>
    </citation>
    <scope>NUCLEOTIDE SEQUENCE</scope>
    <source>
        <strain evidence="1">CCC 602</strain>
    </source>
</reference>
<gene>
    <name evidence="1" type="ORF">E4U43_005106</name>
</gene>
<keyword evidence="2" id="KW-1185">Reference proteome</keyword>
<organism evidence="1 2">
    <name type="scientific">Claviceps pusilla</name>
    <dbReference type="NCBI Taxonomy" id="123648"/>
    <lineage>
        <taxon>Eukaryota</taxon>
        <taxon>Fungi</taxon>
        <taxon>Dikarya</taxon>
        <taxon>Ascomycota</taxon>
        <taxon>Pezizomycotina</taxon>
        <taxon>Sordariomycetes</taxon>
        <taxon>Hypocreomycetidae</taxon>
        <taxon>Hypocreales</taxon>
        <taxon>Clavicipitaceae</taxon>
        <taxon>Claviceps</taxon>
    </lineage>
</organism>
<proteinExistence type="predicted"/>
<evidence type="ECO:0000313" key="2">
    <source>
        <dbReference type="Proteomes" id="UP000748025"/>
    </source>
</evidence>
<dbReference type="AlphaFoldDB" id="A0A9P7T1M9"/>
<sequence length="83" mass="10172">MPMGKQSQRLEPMVLQLRRQIQSWMLELLAQKQARPSQKLEQHLKKLFRSWCLELMMPLQLKQLRSWKLEPEKMKRILMQQQS</sequence>
<name>A0A9P7T1M9_9HYPO</name>
<evidence type="ECO:0000313" key="1">
    <source>
        <dbReference type="EMBL" id="KAG6015549.1"/>
    </source>
</evidence>
<accession>A0A9P7T1M9</accession>
<protein>
    <submittedName>
        <fullName evidence="1">Uncharacterized protein</fullName>
    </submittedName>
</protein>
<dbReference type="Proteomes" id="UP000748025">
    <property type="component" value="Unassembled WGS sequence"/>
</dbReference>
<dbReference type="EMBL" id="SRPW01000333">
    <property type="protein sequence ID" value="KAG6015549.1"/>
    <property type="molecule type" value="Genomic_DNA"/>
</dbReference>